<keyword evidence="4" id="KW-1003">Cell membrane</keyword>
<keyword evidence="5 9" id="KW-0812">Transmembrane</keyword>
<evidence type="ECO:0000256" key="7">
    <source>
        <dbReference type="ARBA" id="ARBA00023136"/>
    </source>
</evidence>
<organism evidence="11 12">
    <name type="scientific">Lacticaseibacillus zeae DSM 20178 = KCTC 3804</name>
    <dbReference type="NCBI Taxonomy" id="1423816"/>
    <lineage>
        <taxon>Bacteria</taxon>
        <taxon>Bacillati</taxon>
        <taxon>Bacillota</taxon>
        <taxon>Bacilli</taxon>
        <taxon>Lactobacillales</taxon>
        <taxon>Lactobacillaceae</taxon>
        <taxon>Lacticaseibacillus</taxon>
    </lineage>
</organism>
<dbReference type="GO" id="GO:0005886">
    <property type="term" value="C:plasma membrane"/>
    <property type="evidence" value="ECO:0007669"/>
    <property type="project" value="UniProtKB-SubCell"/>
</dbReference>
<dbReference type="PANTHER" id="PTHR32309">
    <property type="entry name" value="TYROSINE-PROTEIN KINASE"/>
    <property type="match status" value="1"/>
</dbReference>
<evidence type="ECO:0000256" key="8">
    <source>
        <dbReference type="ARBA" id="ARBA00045736"/>
    </source>
</evidence>
<evidence type="ECO:0000256" key="2">
    <source>
        <dbReference type="ARBA" id="ARBA00006683"/>
    </source>
</evidence>
<dbReference type="Proteomes" id="UP000051984">
    <property type="component" value="Unassembled WGS sequence"/>
</dbReference>
<comment type="function">
    <text evidence="8">Required for CpsD phosphorylation. Involved in the regulation of capsular polysaccharide biosynthesis. May be part of a complex that directs the coordinated polymerization and export to the cell surface of the capsular polysaccharide.</text>
</comment>
<name>A0A0R1ENY3_LACZE</name>
<evidence type="ECO:0000259" key="10">
    <source>
        <dbReference type="Pfam" id="PF02706"/>
    </source>
</evidence>
<proteinExistence type="inferred from homology"/>
<comment type="similarity">
    <text evidence="2">Belongs to the CpsC/CapA family.</text>
</comment>
<evidence type="ECO:0000256" key="5">
    <source>
        <dbReference type="ARBA" id="ARBA00022692"/>
    </source>
</evidence>
<feature type="transmembrane region" description="Helical" evidence="9">
    <location>
        <begin position="179"/>
        <end position="199"/>
    </location>
</feature>
<dbReference type="Pfam" id="PF02706">
    <property type="entry name" value="Wzz"/>
    <property type="match status" value="1"/>
</dbReference>
<dbReference type="eggNOG" id="COG3944">
    <property type="taxonomic scope" value="Bacteria"/>
</dbReference>
<dbReference type="PATRIC" id="fig|1423816.3.peg.1280"/>
<evidence type="ECO:0000256" key="3">
    <source>
        <dbReference type="ARBA" id="ARBA00020739"/>
    </source>
</evidence>
<dbReference type="InterPro" id="IPR003856">
    <property type="entry name" value="LPS_length_determ_N"/>
</dbReference>
<keyword evidence="6 9" id="KW-1133">Transmembrane helix</keyword>
<accession>A0A0R1ENY3</accession>
<dbReference type="AlphaFoldDB" id="A0A0R1ENY3"/>
<keyword evidence="7 9" id="KW-0472">Membrane</keyword>
<dbReference type="RefSeq" id="WP_010491497.1">
    <property type="nucleotide sequence ID" value="NZ_AZCT01000019.1"/>
</dbReference>
<comment type="caution">
    <text evidence="11">The sequence shown here is derived from an EMBL/GenBank/DDBJ whole genome shotgun (WGS) entry which is preliminary data.</text>
</comment>
<comment type="subcellular location">
    <subcellularLocation>
        <location evidence="1">Cell membrane</location>
        <topology evidence="1">Multi-pass membrane protein</topology>
    </subcellularLocation>
</comment>
<sequence length="230" mass="24699">MDNLLSMKELMVSLRKNWWLALCTLLVGAVLAGAFAFGMMKPSYSSTALTVINQQKNNTESLSQMLNQNQYDSELLATGKSLFKTAAVFDEASTQLAQKDHLNITSGDLQKQVKVDNEDNSRAFSIHATSKHAKDAALIANEVAAAFQKTVGTITNHTDTVTILAKATPSDVAAGTKPVVLVMIGAIIGFLVGLAWIVLREIKQATIKTKETLVQVAKAPVLGVISAKKL</sequence>
<dbReference type="InterPro" id="IPR050445">
    <property type="entry name" value="Bact_polysacc_biosynth/exp"/>
</dbReference>
<dbReference type="EMBL" id="AZCT01000019">
    <property type="protein sequence ID" value="KRK11045.1"/>
    <property type="molecule type" value="Genomic_DNA"/>
</dbReference>
<gene>
    <name evidence="11" type="ORF">FD51_GL001223</name>
</gene>
<evidence type="ECO:0000256" key="9">
    <source>
        <dbReference type="SAM" id="Phobius"/>
    </source>
</evidence>
<reference evidence="11 12" key="1">
    <citation type="journal article" date="2015" name="Genome Announc.">
        <title>Expanding the biotechnology potential of lactobacilli through comparative genomics of 213 strains and associated genera.</title>
        <authorList>
            <person name="Sun Z."/>
            <person name="Harris H.M."/>
            <person name="McCann A."/>
            <person name="Guo C."/>
            <person name="Argimon S."/>
            <person name="Zhang W."/>
            <person name="Yang X."/>
            <person name="Jeffery I.B."/>
            <person name="Cooney J.C."/>
            <person name="Kagawa T.F."/>
            <person name="Liu W."/>
            <person name="Song Y."/>
            <person name="Salvetti E."/>
            <person name="Wrobel A."/>
            <person name="Rasinkangas P."/>
            <person name="Parkhill J."/>
            <person name="Rea M.C."/>
            <person name="O'Sullivan O."/>
            <person name="Ritari J."/>
            <person name="Douillard F.P."/>
            <person name="Paul Ross R."/>
            <person name="Yang R."/>
            <person name="Briner A.E."/>
            <person name="Felis G.E."/>
            <person name="de Vos W.M."/>
            <person name="Barrangou R."/>
            <person name="Klaenhammer T.R."/>
            <person name="Caufield P.W."/>
            <person name="Cui Y."/>
            <person name="Zhang H."/>
            <person name="O'Toole P.W."/>
        </authorList>
    </citation>
    <scope>NUCLEOTIDE SEQUENCE [LARGE SCALE GENOMIC DNA]</scope>
    <source>
        <strain evidence="11 12">DSM 20178</strain>
    </source>
</reference>
<evidence type="ECO:0000256" key="4">
    <source>
        <dbReference type="ARBA" id="ARBA00022475"/>
    </source>
</evidence>
<protein>
    <recommendedName>
        <fullName evidence="3">Capsular polysaccharide biosynthesis protein CpsC</fullName>
    </recommendedName>
</protein>
<evidence type="ECO:0000256" key="1">
    <source>
        <dbReference type="ARBA" id="ARBA00004651"/>
    </source>
</evidence>
<feature type="domain" description="Polysaccharide chain length determinant N-terminal" evidence="10">
    <location>
        <begin position="5"/>
        <end position="95"/>
    </location>
</feature>
<dbReference type="PANTHER" id="PTHR32309:SF31">
    <property type="entry name" value="CAPSULAR EXOPOLYSACCHARIDE FAMILY"/>
    <property type="match status" value="1"/>
</dbReference>
<evidence type="ECO:0000256" key="6">
    <source>
        <dbReference type="ARBA" id="ARBA00022989"/>
    </source>
</evidence>
<evidence type="ECO:0000313" key="12">
    <source>
        <dbReference type="Proteomes" id="UP000051984"/>
    </source>
</evidence>
<evidence type="ECO:0000313" key="11">
    <source>
        <dbReference type="EMBL" id="KRK11045.1"/>
    </source>
</evidence>